<comment type="caution">
    <text evidence="2">The sequence shown here is derived from an EMBL/GenBank/DDBJ whole genome shotgun (WGS) entry which is preliminary data.</text>
</comment>
<dbReference type="InterPro" id="IPR029062">
    <property type="entry name" value="Class_I_gatase-like"/>
</dbReference>
<dbReference type="RefSeq" id="WP_109535347.1">
    <property type="nucleotide sequence ID" value="NZ_QEYD01000018.1"/>
</dbReference>
<evidence type="ECO:0008006" key="4">
    <source>
        <dbReference type="Google" id="ProtNLM"/>
    </source>
</evidence>
<dbReference type="OrthoDB" id="9769144at2"/>
<sequence>MTGASVVFDPLLGWLPLAVLAALALAVTLVSVLRGLAGWPFRFLGFVLILAALANPSLQSEDRQPLPDIALILRDETGSNRLAGRPDQSDAAVDQLGAELARLGVEERVVSVPDAPDNGGSTLHGALDAALADLPRDRLAGVFVVSDGLAQDALRAPPQAPVHLLQTGEPGDWDRRLIVRNAPAYGILGETMTLTLRIEDEGDVPEDIRGRPVQVGFALNGEDLRYATAPVGVDMNLDLTLDRGGMNVLRFELPTGAGELTDRNNSAVVQINGIRDRLRVLLVSGEPHTGQRTWRNLLKSDPSVDLVHFTILRPPDRQDGVPVNELSLIAFPTRELFVEKIDEFDLIIFDRYRRRGILPTSYFSNIQRYVTEGGALLVAGGPELASAESIYHSPLGRILPAEPTARVFEQPFTPRLSDLGQRHPVTAGLDADFPPEAEGEAPGWGRWLRQIELIPGSGQVVMDGAGDRPLLVLDRAGEGRVAMLASDQAWLWDRGFEGGGPQAELLRRLAHWMMREPELEEEALVAEAQGLTLQITRRSLSDGPHSVTITRPDDSRVEIPLEETAPGRFTADWQGDEPGLYRLQSADLDTVAVLGTANPREYERVVADPAPLGALIEATRGGIAPVAAGLPALRAVDAGRQAFGRGWLGITPRNAYVTTDLRLTPMLPAWAWLLLGASFILGAWIREARR</sequence>
<dbReference type="GeneID" id="94367421"/>
<dbReference type="AlphaFoldDB" id="A0A2U2C427"/>
<proteinExistence type="predicted"/>
<dbReference type="EMBL" id="QEYD01000018">
    <property type="protein sequence ID" value="PWE26623.1"/>
    <property type="molecule type" value="Genomic_DNA"/>
</dbReference>
<keyword evidence="3" id="KW-1185">Reference proteome</keyword>
<name>A0A2U2C427_9RHOB</name>
<gene>
    <name evidence="2" type="ORF">C4N9_21225</name>
</gene>
<feature type="transmembrane region" description="Helical" evidence="1">
    <location>
        <begin position="39"/>
        <end position="58"/>
    </location>
</feature>
<evidence type="ECO:0000313" key="2">
    <source>
        <dbReference type="EMBL" id="PWE26623.1"/>
    </source>
</evidence>
<organism evidence="2 3">
    <name type="scientific">Pararhodobacter marinus</name>
    <dbReference type="NCBI Taxonomy" id="2184063"/>
    <lineage>
        <taxon>Bacteria</taxon>
        <taxon>Pseudomonadati</taxon>
        <taxon>Pseudomonadota</taxon>
        <taxon>Alphaproteobacteria</taxon>
        <taxon>Rhodobacterales</taxon>
        <taxon>Paracoccaceae</taxon>
        <taxon>Pararhodobacter</taxon>
    </lineage>
</organism>
<dbReference type="SUPFAM" id="SSF52317">
    <property type="entry name" value="Class I glutamine amidotransferase-like"/>
    <property type="match status" value="1"/>
</dbReference>
<accession>A0A2U2C427</accession>
<keyword evidence="1" id="KW-0812">Transmembrane</keyword>
<evidence type="ECO:0000313" key="3">
    <source>
        <dbReference type="Proteomes" id="UP000244940"/>
    </source>
</evidence>
<feature type="transmembrane region" description="Helical" evidence="1">
    <location>
        <begin position="667"/>
        <end position="685"/>
    </location>
</feature>
<protein>
    <recommendedName>
        <fullName evidence="4">Glutamine amidotransferase domain-containing protein</fullName>
    </recommendedName>
</protein>
<feature type="transmembrane region" description="Helical" evidence="1">
    <location>
        <begin position="12"/>
        <end position="32"/>
    </location>
</feature>
<dbReference type="PANTHER" id="PTHR37947">
    <property type="entry name" value="BLL2462 PROTEIN"/>
    <property type="match status" value="1"/>
</dbReference>
<evidence type="ECO:0000256" key="1">
    <source>
        <dbReference type="SAM" id="Phobius"/>
    </source>
</evidence>
<reference evidence="2 3" key="1">
    <citation type="submission" date="2018-05" db="EMBL/GenBank/DDBJ databases">
        <title>Pararhodobacter marina sp. nov., isolated from deep-sea water of the Indian Ocean.</title>
        <authorList>
            <person name="Lai Q.Sr."/>
            <person name="Liu X."/>
            <person name="Shao Z."/>
        </authorList>
    </citation>
    <scope>NUCLEOTIDE SEQUENCE [LARGE SCALE GENOMIC DNA]</scope>
    <source>
        <strain evidence="2 3">CIC4N-9</strain>
    </source>
</reference>
<dbReference type="Gene3D" id="3.40.50.880">
    <property type="match status" value="1"/>
</dbReference>
<dbReference type="PANTHER" id="PTHR37947:SF1">
    <property type="entry name" value="BLL2462 PROTEIN"/>
    <property type="match status" value="1"/>
</dbReference>
<dbReference type="Proteomes" id="UP000244940">
    <property type="component" value="Unassembled WGS sequence"/>
</dbReference>
<keyword evidence="1" id="KW-0472">Membrane</keyword>
<keyword evidence="1" id="KW-1133">Transmembrane helix</keyword>